<protein>
    <submittedName>
        <fullName evidence="3">Uncharacterized protein</fullName>
    </submittedName>
</protein>
<reference evidence="3 4" key="1">
    <citation type="submission" date="2020-09" db="EMBL/GenBank/DDBJ databases">
        <title>De no assembly of potato wild relative species, Solanum commersonii.</title>
        <authorList>
            <person name="Cho K."/>
        </authorList>
    </citation>
    <scope>NUCLEOTIDE SEQUENCE [LARGE SCALE GENOMIC DNA]</scope>
    <source>
        <strain evidence="3">LZ3.2</strain>
        <tissue evidence="3">Leaf</tissue>
    </source>
</reference>
<keyword evidence="4" id="KW-1185">Reference proteome</keyword>
<keyword evidence="2" id="KW-0472">Membrane</keyword>
<dbReference type="OrthoDB" id="1729781at2759"/>
<keyword evidence="2" id="KW-0812">Transmembrane</keyword>
<feature type="compositionally biased region" description="Polar residues" evidence="1">
    <location>
        <begin position="169"/>
        <end position="180"/>
    </location>
</feature>
<dbReference type="Proteomes" id="UP000824120">
    <property type="component" value="Chromosome 11"/>
</dbReference>
<evidence type="ECO:0000313" key="3">
    <source>
        <dbReference type="EMBL" id="KAG5578134.1"/>
    </source>
</evidence>
<evidence type="ECO:0000256" key="2">
    <source>
        <dbReference type="SAM" id="Phobius"/>
    </source>
</evidence>
<evidence type="ECO:0000313" key="4">
    <source>
        <dbReference type="Proteomes" id="UP000824120"/>
    </source>
</evidence>
<gene>
    <name evidence="3" type="ORF">H5410_058268</name>
</gene>
<dbReference type="PANTHER" id="PTHR46158:SF19">
    <property type="entry name" value="ZINC FINGER FAMILY PROTEIN"/>
    <property type="match status" value="1"/>
</dbReference>
<proteinExistence type="predicted"/>
<dbReference type="PANTHER" id="PTHR46158">
    <property type="entry name" value="OS02G0165000 PROTEIN"/>
    <property type="match status" value="1"/>
</dbReference>
<evidence type="ECO:0000256" key="1">
    <source>
        <dbReference type="SAM" id="MobiDB-lite"/>
    </source>
</evidence>
<sequence>MLAYFCFLEQLLVGKMGTGAIAISLPFSCVLGLLASMTSSTMGKKIDTLDLRLVISRKMLSRISCPLCLYLYFDYGIFSGAVKRRFVWVYASVQFALVVLFAHIFYSLVRMQPVLSILLSTFAGFGVAMSASSLLVEFFRWKRRQAALLEQQQNAEMILPPGGWPQMNQPATTSRVGPQNHQHDIENPETFSWS</sequence>
<feature type="transmembrane region" description="Helical" evidence="2">
    <location>
        <begin position="12"/>
        <end position="35"/>
    </location>
</feature>
<organism evidence="3 4">
    <name type="scientific">Solanum commersonii</name>
    <name type="common">Commerson's wild potato</name>
    <name type="synonym">Commerson's nightshade</name>
    <dbReference type="NCBI Taxonomy" id="4109"/>
    <lineage>
        <taxon>Eukaryota</taxon>
        <taxon>Viridiplantae</taxon>
        <taxon>Streptophyta</taxon>
        <taxon>Embryophyta</taxon>
        <taxon>Tracheophyta</taxon>
        <taxon>Spermatophyta</taxon>
        <taxon>Magnoliopsida</taxon>
        <taxon>eudicotyledons</taxon>
        <taxon>Gunneridae</taxon>
        <taxon>Pentapetalae</taxon>
        <taxon>asterids</taxon>
        <taxon>lamiids</taxon>
        <taxon>Solanales</taxon>
        <taxon>Solanaceae</taxon>
        <taxon>Solanoideae</taxon>
        <taxon>Solaneae</taxon>
        <taxon>Solanum</taxon>
    </lineage>
</organism>
<comment type="caution">
    <text evidence="3">The sequence shown here is derived from an EMBL/GenBank/DDBJ whole genome shotgun (WGS) entry which is preliminary data.</text>
</comment>
<dbReference type="AlphaFoldDB" id="A0A9J5WT63"/>
<dbReference type="EMBL" id="JACXVP010000011">
    <property type="protein sequence ID" value="KAG5578134.1"/>
    <property type="molecule type" value="Genomic_DNA"/>
</dbReference>
<keyword evidence="2" id="KW-1133">Transmembrane helix</keyword>
<feature type="transmembrane region" description="Helical" evidence="2">
    <location>
        <begin position="114"/>
        <end position="136"/>
    </location>
</feature>
<accession>A0A9J5WT63</accession>
<feature type="transmembrane region" description="Helical" evidence="2">
    <location>
        <begin position="87"/>
        <end position="108"/>
    </location>
</feature>
<name>A0A9J5WT63_SOLCO</name>
<feature type="region of interest" description="Disordered" evidence="1">
    <location>
        <begin position="169"/>
        <end position="194"/>
    </location>
</feature>